<comment type="cofactor">
    <cofactor evidence="14">
        <name>[4Fe-4S] cluster</name>
        <dbReference type="ChEBI" id="CHEBI:49883"/>
    </cofactor>
    <text evidence="14">Binds 3 [4Fe-4S] clusters per subunit.</text>
</comment>
<dbReference type="Gene3D" id="3.40.920.10">
    <property type="entry name" value="Pyruvate-ferredoxin oxidoreductase, PFOR, domain III"/>
    <property type="match status" value="1"/>
</dbReference>
<dbReference type="PROSITE" id="PS51379">
    <property type="entry name" value="4FE4S_FER_2"/>
    <property type="match status" value="2"/>
</dbReference>
<feature type="binding site" evidence="14">
    <location>
        <position position="703"/>
    </location>
    <ligand>
        <name>[4Fe-4S] cluster</name>
        <dbReference type="ChEBI" id="CHEBI:49883"/>
        <label>1</label>
    </ligand>
</feature>
<feature type="binding site" evidence="12">
    <location>
        <position position="115"/>
    </location>
    <ligand>
        <name>pyruvate</name>
        <dbReference type="ChEBI" id="CHEBI:15361"/>
    </ligand>
</feature>
<keyword evidence="9" id="KW-0535">Nitrogen fixation</keyword>
<feature type="site" description="Important for catalytic activity" evidence="13">
    <location>
        <position position="1025"/>
    </location>
</feature>
<feature type="binding site" evidence="14">
    <location>
        <position position="759"/>
    </location>
    <ligand>
        <name>[4Fe-4S] cluster</name>
        <dbReference type="ChEBI" id="CHEBI:49883"/>
        <label>2</label>
    </ligand>
</feature>
<dbReference type="Pfam" id="PF10371">
    <property type="entry name" value="EKR"/>
    <property type="match status" value="1"/>
</dbReference>
<keyword evidence="6 11" id="KW-0560">Oxidoreductase</keyword>
<dbReference type="InterPro" id="IPR037112">
    <property type="entry name" value="Pyrv-flavodox_OxR_EKR_sf"/>
</dbReference>
<accession>A0AAV3X923</accession>
<dbReference type="FunFam" id="3.40.50.920:FF:000007">
    <property type="entry name" value="Pyruvate:ferredoxin (Flavodoxin) oxidoreductase"/>
    <property type="match status" value="1"/>
</dbReference>
<evidence type="ECO:0000313" key="18">
    <source>
        <dbReference type="Proteomes" id="UP001050975"/>
    </source>
</evidence>
<dbReference type="PANTHER" id="PTHR32154:SF0">
    <property type="entry name" value="PYRUVATE-FLAVODOXIN OXIDOREDUCTASE-RELATED"/>
    <property type="match status" value="1"/>
</dbReference>
<dbReference type="GO" id="GO:0051539">
    <property type="term" value="F:4 iron, 4 sulfur cluster binding"/>
    <property type="evidence" value="ECO:0007669"/>
    <property type="project" value="UniProtKB-KW"/>
</dbReference>
<gene>
    <name evidence="17" type="primary">nifJ</name>
    <name evidence="17" type="ORF">MiSe_40810</name>
</gene>
<evidence type="ECO:0000313" key="17">
    <source>
        <dbReference type="EMBL" id="GET39317.1"/>
    </source>
</evidence>
<feature type="binding site" evidence="14">
    <location>
        <position position="706"/>
    </location>
    <ligand>
        <name>[4Fe-4S] cluster</name>
        <dbReference type="ChEBI" id="CHEBI:49883"/>
        <label>1</label>
    </ligand>
</feature>
<evidence type="ECO:0000256" key="1">
    <source>
        <dbReference type="ARBA" id="ARBA00009032"/>
    </source>
</evidence>
<proteinExistence type="inferred from homology"/>
<dbReference type="InterPro" id="IPR011895">
    <property type="entry name" value="Pyrv_flavodox_OxRed"/>
</dbReference>
<evidence type="ECO:0000256" key="12">
    <source>
        <dbReference type="PIRSR" id="PIRSR000159-1"/>
    </source>
</evidence>
<dbReference type="GO" id="GO:0006979">
    <property type="term" value="P:response to oxidative stress"/>
    <property type="evidence" value="ECO:0007669"/>
    <property type="project" value="TreeGrafter"/>
</dbReference>
<feature type="binding site" evidence="14">
    <location>
        <position position="709"/>
    </location>
    <ligand>
        <name>[4Fe-4S] cluster</name>
        <dbReference type="ChEBI" id="CHEBI:49883"/>
        <label>1</label>
    </ligand>
</feature>
<evidence type="ECO:0000259" key="16">
    <source>
        <dbReference type="PROSITE" id="PS51379"/>
    </source>
</evidence>
<feature type="compositionally biased region" description="Basic and acidic residues" evidence="15">
    <location>
        <begin position="1214"/>
        <end position="1227"/>
    </location>
</feature>
<dbReference type="Pfam" id="PF13484">
    <property type="entry name" value="Fer4_16"/>
    <property type="match status" value="1"/>
</dbReference>
<dbReference type="GO" id="GO:0016903">
    <property type="term" value="F:oxidoreductase activity, acting on the aldehyde or oxo group of donors"/>
    <property type="evidence" value="ECO:0007669"/>
    <property type="project" value="InterPro"/>
</dbReference>
<dbReference type="Pfam" id="PF02775">
    <property type="entry name" value="TPP_enzyme_C"/>
    <property type="match status" value="1"/>
</dbReference>
<dbReference type="SUPFAM" id="SSF52518">
    <property type="entry name" value="Thiamin diphosphate-binding fold (THDP-binding)"/>
    <property type="match status" value="2"/>
</dbReference>
<dbReference type="CDD" id="cd03377">
    <property type="entry name" value="TPP_PFOR_PNO"/>
    <property type="match status" value="1"/>
</dbReference>
<evidence type="ECO:0000256" key="9">
    <source>
        <dbReference type="ARBA" id="ARBA00023231"/>
    </source>
</evidence>
<feature type="binding site" evidence="14">
    <location>
        <position position="833"/>
    </location>
    <ligand>
        <name>[4Fe-4S] cluster</name>
        <dbReference type="ChEBI" id="CHEBI:49883"/>
        <label>3</label>
    </ligand>
</feature>
<evidence type="ECO:0000256" key="11">
    <source>
        <dbReference type="PIRNR" id="PIRNR000159"/>
    </source>
</evidence>
<dbReference type="FunFam" id="3.40.50.970:FF:000041">
    <property type="entry name" value="Pyruvate:ferredoxin (Flavodoxin) oxidoreductase"/>
    <property type="match status" value="1"/>
</dbReference>
<feature type="site" description="Important for catalytic activity" evidence="13">
    <location>
        <position position="115"/>
    </location>
</feature>
<feature type="binding site" evidence="14">
    <location>
        <position position="861"/>
    </location>
    <ligand>
        <name>[4Fe-4S] cluster</name>
        <dbReference type="ChEBI" id="CHEBI:49883"/>
        <label>3</label>
    </ligand>
</feature>
<dbReference type="NCBIfam" id="TIGR02176">
    <property type="entry name" value="pyruv_ox_red"/>
    <property type="match status" value="1"/>
</dbReference>
<evidence type="ECO:0000256" key="6">
    <source>
        <dbReference type="ARBA" id="ARBA00023002"/>
    </source>
</evidence>
<dbReference type="InterPro" id="IPR002880">
    <property type="entry name" value="Pyrv_Fd/Flavodoxin_OxRdtase_N"/>
</dbReference>
<dbReference type="InterPro" id="IPR019456">
    <property type="entry name" value="Pyrv-flavodox_OxRtase_EKR"/>
</dbReference>
<evidence type="ECO:0000256" key="13">
    <source>
        <dbReference type="PIRSR" id="PIRSR000159-2"/>
    </source>
</evidence>
<evidence type="ECO:0000256" key="15">
    <source>
        <dbReference type="SAM" id="MobiDB-lite"/>
    </source>
</evidence>
<evidence type="ECO:0000256" key="2">
    <source>
        <dbReference type="ARBA" id="ARBA00022448"/>
    </source>
</evidence>
<dbReference type="InterPro" id="IPR050722">
    <property type="entry name" value="Pyruvate:ferred/Flavod_OxRd"/>
</dbReference>
<feature type="site" description="Important for catalytic activity" evidence="13">
    <location>
        <position position="65"/>
    </location>
</feature>
<comment type="function">
    <text evidence="11">Oxidoreductase required for the transfer of electrons from pyruvate to flavodoxin.</text>
</comment>
<feature type="binding site" evidence="12">
    <location>
        <begin position="1020"/>
        <end position="1025"/>
    </location>
    <ligand>
        <name>thiamine diphosphate</name>
        <dbReference type="ChEBI" id="CHEBI:58937"/>
    </ligand>
</feature>
<feature type="binding site" evidence="12">
    <location>
        <begin position="991"/>
        <end position="994"/>
    </location>
    <ligand>
        <name>thiamine diphosphate</name>
        <dbReference type="ChEBI" id="CHEBI:58937"/>
    </ligand>
</feature>
<feature type="binding site" evidence="12">
    <location>
        <position position="65"/>
    </location>
    <ligand>
        <name>thiamine diphosphate</name>
        <dbReference type="ChEBI" id="CHEBI:58937"/>
    </ligand>
</feature>
<keyword evidence="4 14" id="KW-0479">Metal-binding</keyword>
<keyword evidence="2 11" id="KW-0813">Transport</keyword>
<comment type="similarity">
    <text evidence="1 11">Belongs to the pyruvate:ferredoxin/flavodoxin oxidoreductase family.</text>
</comment>
<feature type="binding site" evidence="12">
    <location>
        <position position="861"/>
    </location>
    <ligand>
        <name>thiamine diphosphate</name>
        <dbReference type="ChEBI" id="CHEBI:58937"/>
    </ligand>
</feature>
<evidence type="ECO:0000256" key="4">
    <source>
        <dbReference type="ARBA" id="ARBA00022723"/>
    </source>
</evidence>
<feature type="binding site" evidence="12">
    <location>
        <position position="32"/>
    </location>
    <ligand>
        <name>pyruvate</name>
        <dbReference type="ChEBI" id="CHEBI:15361"/>
    </ligand>
</feature>
<dbReference type="InterPro" id="IPR019752">
    <property type="entry name" value="Pyrv/ketoisovalerate_OxRed_cat"/>
</dbReference>
<feature type="binding site" evidence="14">
    <location>
        <position position="769"/>
    </location>
    <ligand>
        <name>[4Fe-4S] cluster</name>
        <dbReference type="ChEBI" id="CHEBI:49883"/>
        <label>1</label>
    </ligand>
</feature>
<evidence type="ECO:0000256" key="10">
    <source>
        <dbReference type="ARBA" id="ARBA00048963"/>
    </source>
</evidence>
<keyword evidence="3 14" id="KW-0004">4Fe-4S</keyword>
<feature type="binding site" evidence="14">
    <location>
        <position position="1100"/>
    </location>
    <ligand>
        <name>[4Fe-4S] cluster</name>
        <dbReference type="ChEBI" id="CHEBI:49883"/>
        <label>3</label>
    </ligand>
</feature>
<keyword evidence="17" id="KW-0670">Pyruvate</keyword>
<evidence type="ECO:0000256" key="7">
    <source>
        <dbReference type="ARBA" id="ARBA00023004"/>
    </source>
</evidence>
<dbReference type="AlphaFoldDB" id="A0AAV3X923"/>
<comment type="catalytic activity">
    <reaction evidence="10 11">
        <text>oxidized [flavodoxin] + pyruvate + CoA + 2 H(+) = reduced [flavodoxin] + acetyl-CoA + CO2</text>
        <dbReference type="Rhea" id="RHEA:44140"/>
        <dbReference type="Rhea" id="RHEA-COMP:10622"/>
        <dbReference type="Rhea" id="RHEA-COMP:10623"/>
        <dbReference type="ChEBI" id="CHEBI:15361"/>
        <dbReference type="ChEBI" id="CHEBI:15378"/>
        <dbReference type="ChEBI" id="CHEBI:16526"/>
        <dbReference type="ChEBI" id="CHEBI:57287"/>
        <dbReference type="ChEBI" id="CHEBI:57288"/>
        <dbReference type="ChEBI" id="CHEBI:57618"/>
        <dbReference type="ChEBI" id="CHEBI:58210"/>
    </reaction>
</comment>
<feature type="region of interest" description="Disordered" evidence="15">
    <location>
        <begin position="1198"/>
        <end position="1227"/>
    </location>
</feature>
<keyword evidence="7 14" id="KW-0408">Iron</keyword>
<dbReference type="PROSITE" id="PS00198">
    <property type="entry name" value="4FE4S_FER_1"/>
    <property type="match status" value="2"/>
</dbReference>
<evidence type="ECO:0000256" key="5">
    <source>
        <dbReference type="ARBA" id="ARBA00022982"/>
    </source>
</evidence>
<evidence type="ECO:0000256" key="8">
    <source>
        <dbReference type="ARBA" id="ARBA00023014"/>
    </source>
</evidence>
<evidence type="ECO:0000256" key="14">
    <source>
        <dbReference type="PIRSR" id="PIRSR000159-50"/>
    </source>
</evidence>
<feature type="binding site" evidence="12">
    <location>
        <position position="838"/>
    </location>
    <ligand>
        <name>thiamine diphosphate</name>
        <dbReference type="ChEBI" id="CHEBI:58937"/>
    </ligand>
</feature>
<dbReference type="PIRSF" id="PIRSF000159">
    <property type="entry name" value="NifJ"/>
    <property type="match status" value="1"/>
</dbReference>
<dbReference type="Proteomes" id="UP001050975">
    <property type="component" value="Unassembled WGS sequence"/>
</dbReference>
<feature type="domain" description="4Fe-4S ferredoxin-type" evidence="16">
    <location>
        <begin position="750"/>
        <end position="779"/>
    </location>
</feature>
<dbReference type="InterPro" id="IPR029061">
    <property type="entry name" value="THDP-binding"/>
</dbReference>
<dbReference type="FunFam" id="3.30.70.20:FF:000022">
    <property type="entry name" value="Pyruvate:ferredoxin (Flavodoxin) oxidoreductase"/>
    <property type="match status" value="1"/>
</dbReference>
<sequence length="1227" mass="135423">MNKRTFATIDGNEAVAQVAYRLNEAIAIYPITPSTPMGEWADAWASEGKPNLWGTVPSIIEMQSEGGVAGAIHGALQTGSLATTFTASQGLLLMIPNMYKIAGELTPCVFHIAARSLAAQGLSIFGDHSDVMAARATGWAMLCAASVQEAHDFALIATRASLESRIPFVHFFDGFRTSHEVQKVEILTSDDLTSQIPAELVLAMRDRALTPDRPVIRGTAQNPDVYFQARETVNPFYLACPDIVQKVMDEFATLTGRQYQLFEYHGDPEPERVIILMGSGCETVHETVDYLNNKGEKVGVLKVRLYRPFDAKRFVEALPETIKSIAVLDRTKEPGSAGEPLYLDVVNALFEYAGEQVSKRAGEQSFHLPKVVGGRYGLSSKEFNPAMVKAVFDNLAAAAPKNHFTVGINDDVTHTSLDYDREFSIEPDSVVRAIFYGLGSDGTVGANKNSIKIIGEETDNYAQGYFVYDSKKSGSVTVSHLRFGPELIRSTYLVDKANFVACHQWEFVEKFPILKEIVPGGTFLLNSPYAADEVWQKLPKSVQEQIIEKQLKVYGINASKVAREAGMGGRINTVMQVCFFAVSGVLPREEAIEQIKKSIRKTYGKKGEEIVQMNIKAVDQTLANLYEVGKGEQNQLPITNYQSPIPDTAPAFVREVLGKMIAREGDDLPVSALPCDGTFPSGTTKWEKRNIAAEIPVWDPNVCVQCGKCVMVCPHSVIRSKVYEPEQLENAPETFKSNNAKDHDWKGLKFTIQVAAEDCTGCGVCVDVCPAKNKSEPKLKAINMEPQLPLREQERENWDYFLSLPNPDRRELKLTKIGQQQMQEPLFEFSGACGGCGETPYLKLVSQLFGDRMLVANATGCSSIYGGNLPTTPWTHNAEGRGPAWSNSLFEDNAEFGLGFRVSIDKHTEFAAELLKQLATEIGESLATDILNAEQKDEADIWEQRERVAQLKQRLDQLLNSELDPNLKYKLQNLKSLADYLVKKSVWIIGGDGWAYDIGYGGLDHVLASGRNVNILVLDTEVYSNTGGQMSKSTPRAAVAKFAAGGKPAAKKDLGLIAMTYGNVYVASVAMGARDEHTLKAFLEAEAYDGPSLIIAYSHCIAHGINMMTGMQQQKAAVESGRWLLYRYNPDRAKLGENPLQLDSRSPRFPVEQSMYNENRFNMLRRSKPEDAKRLLEAAQSDVNTRWQMYQYLAARQLEKPSNGHGNGNGSNGESKEAKEVVKSTEG</sequence>
<dbReference type="CDD" id="cd07034">
    <property type="entry name" value="TPP_PYR_PFOR_IOR-alpha_like"/>
    <property type="match status" value="1"/>
</dbReference>
<dbReference type="Gene3D" id="3.40.50.970">
    <property type="match status" value="2"/>
</dbReference>
<feature type="site" description="Important for catalytic activity" evidence="13">
    <location>
        <position position="32"/>
    </location>
</feature>
<dbReference type="PANTHER" id="PTHR32154">
    <property type="entry name" value="PYRUVATE-FLAVODOXIN OXIDOREDUCTASE-RELATED"/>
    <property type="match status" value="1"/>
</dbReference>
<comment type="caution">
    <text evidence="17">The sequence shown here is derived from an EMBL/GenBank/DDBJ whole genome shotgun (WGS) entry which is preliminary data.</text>
</comment>
<dbReference type="EMBL" id="BLAY01000063">
    <property type="protein sequence ID" value="GET39317.1"/>
    <property type="molecule type" value="Genomic_DNA"/>
</dbReference>
<dbReference type="Pfam" id="PF17147">
    <property type="entry name" value="PFOR_II"/>
    <property type="match status" value="1"/>
</dbReference>
<dbReference type="FunFam" id="3.40.50.970:FF:000012">
    <property type="entry name" value="Pyruvate:ferredoxin (Flavodoxin) oxidoreductase"/>
    <property type="match status" value="1"/>
</dbReference>
<dbReference type="Gene3D" id="4.10.780.10">
    <property type="entry name" value="Pyruvate-flavodoxin oxidoreductase, EKR domain"/>
    <property type="match status" value="1"/>
</dbReference>
<dbReference type="RefSeq" id="WP_226584575.1">
    <property type="nucleotide sequence ID" value="NZ_BLAY01000063.1"/>
</dbReference>
<keyword evidence="18" id="KW-1185">Reference proteome</keyword>
<reference evidence="17" key="1">
    <citation type="submission" date="2019-10" db="EMBL/GenBank/DDBJ databases">
        <title>Draft genome sequece of Microseira wollei NIES-4236.</title>
        <authorList>
            <person name="Yamaguchi H."/>
            <person name="Suzuki S."/>
            <person name="Kawachi M."/>
        </authorList>
    </citation>
    <scope>NUCLEOTIDE SEQUENCE</scope>
    <source>
        <strain evidence="17">NIES-4236</strain>
    </source>
</reference>
<dbReference type="InterPro" id="IPR002869">
    <property type="entry name" value="Pyrv_flavodox_OxRed_cen"/>
</dbReference>
<keyword evidence="5 11" id="KW-0249">Electron transport</keyword>
<dbReference type="InterPro" id="IPR017896">
    <property type="entry name" value="4Fe4S_Fe-S-bd"/>
</dbReference>
<dbReference type="InterPro" id="IPR011766">
    <property type="entry name" value="TPP_enzyme_TPP-bd"/>
</dbReference>
<dbReference type="SUPFAM" id="SSF54862">
    <property type="entry name" value="4Fe-4S ferredoxins"/>
    <property type="match status" value="1"/>
</dbReference>
<feature type="binding site" evidence="14">
    <location>
        <position position="713"/>
    </location>
    <ligand>
        <name>[4Fe-4S] cluster</name>
        <dbReference type="ChEBI" id="CHEBI:49883"/>
        <label>2</label>
    </ligand>
</feature>
<feature type="domain" description="4Fe-4S ferredoxin-type" evidence="16">
    <location>
        <begin position="694"/>
        <end position="723"/>
    </location>
</feature>
<feature type="binding site" evidence="14">
    <location>
        <position position="762"/>
    </location>
    <ligand>
        <name>[4Fe-4S] cluster</name>
        <dbReference type="ChEBI" id="CHEBI:49883"/>
        <label>2</label>
    </ligand>
</feature>
<dbReference type="SMART" id="SM00890">
    <property type="entry name" value="EKR"/>
    <property type="match status" value="1"/>
</dbReference>
<dbReference type="Pfam" id="PF01558">
    <property type="entry name" value="POR"/>
    <property type="match status" value="1"/>
</dbReference>
<dbReference type="Pfam" id="PF01855">
    <property type="entry name" value="POR_N"/>
    <property type="match status" value="1"/>
</dbReference>
<keyword evidence="8 14" id="KW-0411">Iron-sulfur</keyword>
<evidence type="ECO:0000256" key="3">
    <source>
        <dbReference type="ARBA" id="ARBA00022485"/>
    </source>
</evidence>
<feature type="binding site" evidence="14">
    <location>
        <position position="765"/>
    </location>
    <ligand>
        <name>[4Fe-4S] cluster</name>
        <dbReference type="ChEBI" id="CHEBI:49883"/>
        <label>2</label>
    </ligand>
</feature>
<dbReference type="Gene3D" id="3.40.50.920">
    <property type="match status" value="1"/>
</dbReference>
<dbReference type="EC" id="1.2.7.-" evidence="11"/>
<dbReference type="Gene3D" id="3.30.70.20">
    <property type="match status" value="1"/>
</dbReference>
<name>A0AAV3X923_9CYAN</name>
<organism evidence="17 18">
    <name type="scientific">Microseira wollei NIES-4236</name>
    <dbReference type="NCBI Taxonomy" id="2530354"/>
    <lineage>
        <taxon>Bacteria</taxon>
        <taxon>Bacillati</taxon>
        <taxon>Cyanobacteriota</taxon>
        <taxon>Cyanophyceae</taxon>
        <taxon>Oscillatoriophycideae</taxon>
        <taxon>Aerosakkonematales</taxon>
        <taxon>Aerosakkonemataceae</taxon>
        <taxon>Microseira</taxon>
    </lineage>
</organism>
<dbReference type="SUPFAM" id="SSF52922">
    <property type="entry name" value="TK C-terminal domain-like"/>
    <property type="match status" value="1"/>
</dbReference>
<protein>
    <recommendedName>
        <fullName evidence="11">Pyruvate-flavodoxin oxidoreductase</fullName>
        <ecNumber evidence="11">1.2.7.-</ecNumber>
    </recommendedName>
</protein>
<dbReference type="SUPFAM" id="SSF53323">
    <property type="entry name" value="Pyruvate-ferredoxin oxidoreductase, PFOR, domain III"/>
    <property type="match status" value="1"/>
</dbReference>
<dbReference type="InterPro" id="IPR033412">
    <property type="entry name" value="PFOR_II"/>
</dbReference>
<dbReference type="GO" id="GO:0030976">
    <property type="term" value="F:thiamine pyrophosphate binding"/>
    <property type="evidence" value="ECO:0007669"/>
    <property type="project" value="InterPro"/>
</dbReference>
<dbReference type="InterPro" id="IPR009014">
    <property type="entry name" value="Transketo_C/PFOR_II"/>
</dbReference>
<dbReference type="GO" id="GO:0005506">
    <property type="term" value="F:iron ion binding"/>
    <property type="evidence" value="ECO:0007669"/>
    <property type="project" value="InterPro"/>
</dbReference>
<dbReference type="GO" id="GO:0022900">
    <property type="term" value="P:electron transport chain"/>
    <property type="evidence" value="ECO:0007669"/>
    <property type="project" value="InterPro"/>
</dbReference>
<dbReference type="InterPro" id="IPR017900">
    <property type="entry name" value="4Fe4S_Fe_S_CS"/>
</dbReference>
<dbReference type="FunFam" id="3.40.920.10:FF:000001">
    <property type="entry name" value="Pyruvate:ferredoxin (Flavodoxin) oxidoreductase"/>
    <property type="match status" value="1"/>
</dbReference>
<feature type="binding site" evidence="14">
    <location>
        <position position="836"/>
    </location>
    <ligand>
        <name>[4Fe-4S] cluster</name>
        <dbReference type="ChEBI" id="CHEBI:49883"/>
        <label>3</label>
    </ligand>
</feature>